<dbReference type="Proteomes" id="UP001166674">
    <property type="component" value="Unassembled WGS sequence"/>
</dbReference>
<feature type="region of interest" description="Disordered" evidence="1">
    <location>
        <begin position="75"/>
        <end position="109"/>
    </location>
</feature>
<feature type="compositionally biased region" description="Polar residues" evidence="1">
    <location>
        <begin position="1"/>
        <end position="14"/>
    </location>
</feature>
<sequence length="171" mass="18991">MHKPSVSQMETLSTGEVPKAIQLPPKSRILVRQRPVYTDKTAAVPKTPPFSSEEELDEDDFIQAYVSPDLLVQSSKSNKTSYGKSSIKSDTDWTEGSEMEDSDISPKPTVTSIKTLTEKVEKMVSQQKNVNKPVGGINVTEAFIGKEGLQEELKVKSLLLIKHTLIYLIKI</sequence>
<protein>
    <submittedName>
        <fullName evidence="2">Zinc finger protein DZIP1</fullName>
    </submittedName>
</protein>
<evidence type="ECO:0000256" key="1">
    <source>
        <dbReference type="SAM" id="MobiDB-lite"/>
    </source>
</evidence>
<proteinExistence type="predicted"/>
<dbReference type="EMBL" id="JAATJV010370429">
    <property type="protein sequence ID" value="MBZ3879902.1"/>
    <property type="molecule type" value="Genomic_DNA"/>
</dbReference>
<accession>A0AA41T1A0</accession>
<feature type="region of interest" description="Disordered" evidence="1">
    <location>
        <begin position="1"/>
        <end position="26"/>
    </location>
</feature>
<feature type="compositionally biased region" description="Polar residues" evidence="1">
    <location>
        <begin position="75"/>
        <end position="88"/>
    </location>
</feature>
<gene>
    <name evidence="2" type="ORF">SUZIE_155260</name>
</gene>
<feature type="compositionally biased region" description="Acidic residues" evidence="1">
    <location>
        <begin position="92"/>
        <end position="103"/>
    </location>
</feature>
<keyword evidence="3" id="KW-1185">Reference proteome</keyword>
<evidence type="ECO:0000313" key="3">
    <source>
        <dbReference type="Proteomes" id="UP001166674"/>
    </source>
</evidence>
<evidence type="ECO:0000313" key="2">
    <source>
        <dbReference type="EMBL" id="MBZ3879902.1"/>
    </source>
</evidence>
<dbReference type="AlphaFoldDB" id="A0AA41T1A0"/>
<reference evidence="2" key="1">
    <citation type="submission" date="2020-03" db="EMBL/GenBank/DDBJ databases">
        <title>Studies in the Genomics of Life Span.</title>
        <authorList>
            <person name="Glass D."/>
        </authorList>
    </citation>
    <scope>NUCLEOTIDE SEQUENCE</scope>
    <source>
        <strain evidence="2">SUZIE</strain>
        <tissue evidence="2">Muscle</tissue>
    </source>
</reference>
<organism evidence="2 3">
    <name type="scientific">Sciurus carolinensis</name>
    <name type="common">Eastern gray squirrel</name>
    <dbReference type="NCBI Taxonomy" id="30640"/>
    <lineage>
        <taxon>Eukaryota</taxon>
        <taxon>Metazoa</taxon>
        <taxon>Chordata</taxon>
        <taxon>Craniata</taxon>
        <taxon>Vertebrata</taxon>
        <taxon>Euteleostomi</taxon>
        <taxon>Mammalia</taxon>
        <taxon>Eutheria</taxon>
        <taxon>Euarchontoglires</taxon>
        <taxon>Glires</taxon>
        <taxon>Rodentia</taxon>
        <taxon>Sciuromorpha</taxon>
        <taxon>Sciuridae</taxon>
        <taxon>Sciurinae</taxon>
        <taxon>Sciurini</taxon>
        <taxon>Sciurus</taxon>
    </lineage>
</organism>
<comment type="caution">
    <text evidence="2">The sequence shown here is derived from an EMBL/GenBank/DDBJ whole genome shotgun (WGS) entry which is preliminary data.</text>
</comment>
<name>A0AA41T1A0_SCICA</name>